<dbReference type="EMBL" id="LR791699">
    <property type="protein sequence ID" value="CAB3267561.1"/>
    <property type="molecule type" value="mRNA"/>
</dbReference>
<feature type="domain" description="USP" evidence="3">
    <location>
        <begin position="19"/>
        <end position="604"/>
    </location>
</feature>
<evidence type="ECO:0000256" key="2">
    <source>
        <dbReference type="SAM" id="MobiDB-lite"/>
    </source>
</evidence>
<keyword evidence="1" id="KW-0645">Protease</keyword>
<dbReference type="InterPro" id="IPR050164">
    <property type="entry name" value="Peptidase_C19"/>
</dbReference>
<dbReference type="SUPFAM" id="SSF54001">
    <property type="entry name" value="Cysteine proteinases"/>
    <property type="match status" value="1"/>
</dbReference>
<dbReference type="InterPro" id="IPR028889">
    <property type="entry name" value="USP"/>
</dbReference>
<dbReference type="InterPro" id="IPR001394">
    <property type="entry name" value="Peptidase_C19_UCH"/>
</dbReference>
<evidence type="ECO:0000259" key="3">
    <source>
        <dbReference type="PROSITE" id="PS50235"/>
    </source>
</evidence>
<comment type="catalytic activity">
    <reaction evidence="1">
        <text>Thiol-dependent hydrolysis of ester, thioester, amide, peptide and isopeptide bonds formed by the C-terminal Gly of ubiquitin (a 76-residue protein attached to proteins as an intracellular targeting signal).</text>
        <dbReference type="EC" id="3.4.19.12"/>
    </reaction>
</comment>
<accession>A0A6F9DWL3</accession>
<dbReference type="PANTHER" id="PTHR24006:SF905">
    <property type="entry name" value="UBIQUITIN CARBOXYL-TERMINAL HYDROLASE 1"/>
    <property type="match status" value="1"/>
</dbReference>
<dbReference type="Pfam" id="PF00443">
    <property type="entry name" value="UCH"/>
    <property type="match status" value="1"/>
</dbReference>
<proteinExistence type="evidence at transcript level"/>
<feature type="compositionally biased region" description="Polar residues" evidence="2">
    <location>
        <begin position="259"/>
        <end position="284"/>
    </location>
</feature>
<dbReference type="GO" id="GO:0005829">
    <property type="term" value="C:cytosol"/>
    <property type="evidence" value="ECO:0007669"/>
    <property type="project" value="TreeGrafter"/>
</dbReference>
<protein>
    <recommendedName>
        <fullName evidence="1">Ubiquitin carboxyl-terminal hydrolase</fullName>
        <ecNumber evidence="1">3.4.19.12</ecNumber>
    </recommendedName>
</protein>
<name>A0A6F9DWL3_9ASCI</name>
<organism evidence="4">
    <name type="scientific">Phallusia mammillata</name>
    <dbReference type="NCBI Taxonomy" id="59560"/>
    <lineage>
        <taxon>Eukaryota</taxon>
        <taxon>Metazoa</taxon>
        <taxon>Chordata</taxon>
        <taxon>Tunicata</taxon>
        <taxon>Ascidiacea</taxon>
        <taxon>Phlebobranchia</taxon>
        <taxon>Ascidiidae</taxon>
        <taxon>Phallusia</taxon>
    </lineage>
</organism>
<dbReference type="PROSITE" id="PS00973">
    <property type="entry name" value="USP_2"/>
    <property type="match status" value="1"/>
</dbReference>
<dbReference type="GO" id="GO:0006508">
    <property type="term" value="P:proteolysis"/>
    <property type="evidence" value="ECO:0007669"/>
    <property type="project" value="UniProtKB-KW"/>
</dbReference>
<dbReference type="GO" id="GO:0016579">
    <property type="term" value="P:protein deubiquitination"/>
    <property type="evidence" value="ECO:0007669"/>
    <property type="project" value="InterPro"/>
</dbReference>
<dbReference type="PANTHER" id="PTHR24006">
    <property type="entry name" value="UBIQUITIN CARBOXYL-TERMINAL HYDROLASE"/>
    <property type="match status" value="1"/>
</dbReference>
<dbReference type="GO" id="GO:0005634">
    <property type="term" value="C:nucleus"/>
    <property type="evidence" value="ECO:0007669"/>
    <property type="project" value="TreeGrafter"/>
</dbReference>
<evidence type="ECO:0000256" key="1">
    <source>
        <dbReference type="RuleBase" id="RU366025"/>
    </source>
</evidence>
<feature type="region of interest" description="Disordered" evidence="2">
    <location>
        <begin position="257"/>
        <end position="284"/>
    </location>
</feature>
<dbReference type="EC" id="3.4.19.12" evidence="1"/>
<reference evidence="4" key="1">
    <citation type="submission" date="2020-04" db="EMBL/GenBank/DDBJ databases">
        <authorList>
            <person name="Neveu A P."/>
        </authorList>
    </citation>
    <scope>NUCLEOTIDE SEQUENCE</scope>
    <source>
        <tissue evidence="4">Whole embryo</tissue>
    </source>
</reference>
<keyword evidence="1 4" id="KW-0378">Hydrolase</keyword>
<dbReference type="GO" id="GO:0004843">
    <property type="term" value="F:cysteine-type deubiquitinase activity"/>
    <property type="evidence" value="ECO:0007669"/>
    <property type="project" value="UniProtKB-UniRule"/>
</dbReference>
<comment type="similarity">
    <text evidence="1">Belongs to the peptidase C19 family.</text>
</comment>
<keyword evidence="1" id="KW-0833">Ubl conjugation pathway</keyword>
<keyword evidence="1" id="KW-0788">Thiol protease</keyword>
<feature type="region of interest" description="Disordered" evidence="2">
    <location>
        <begin position="181"/>
        <end position="213"/>
    </location>
</feature>
<dbReference type="AlphaFoldDB" id="A0A6F9DWL3"/>
<evidence type="ECO:0000313" key="4">
    <source>
        <dbReference type="EMBL" id="CAB3267561.1"/>
    </source>
</evidence>
<feature type="compositionally biased region" description="Polar residues" evidence="2">
    <location>
        <begin position="181"/>
        <end position="190"/>
    </location>
</feature>
<sequence>MVVELENHEETSLPLIPYVGIQNMGNTCYLNSVLQVLFYCPEFVQRLRQTRLKIQEVCERDQTNFSDEKFNILKELDLLYTDMNSSRNKIVQKLSNNSQELPEPARSVRPTKFMEHFRNENPLFEAYTQQDAQECLHCILNACGNQSLPCSQPKNTEWHEKGQVQKMCGGRKLQSATVMKTSISQNPKDPSTSKHKKIILKRPPASKYASTSPSKSLELLSSSVVSAGCLKHLKRKRIVSSNEPNCDANKENVFGVSRESISTSEPPSKKPCTSQDLLPSSKNAGTKGLNIKGLKGIFAKKKYTLWINSSKKPTGQPLKAICKKTVESQAKAKYSKICTQPVKTNASSDKDNFIQDLFYGQALTTIKCFECETEVHRSEPFQDISLPVKASTTSDDLGPHDLTNDVPTEHEDLSGDLSWALSEYAAQDILDGENKYYCNACCRLTEGGQSVRFKQLPPVLTFHLKRFSTSLDTCNFKTTVSKITSCFKIPPKIDLKQWCVDSSGDETNYELFAIIIHSGSTITGGHYLSFIKDTQSGLLLYLWCIYIEFFVQYMFGLVESDETWLEMDDEDVKVLNNEAIQRALAGDFDNFFTRTPYLLFYHKTK</sequence>
<dbReference type="PROSITE" id="PS00972">
    <property type="entry name" value="USP_1"/>
    <property type="match status" value="1"/>
</dbReference>
<dbReference type="Gene3D" id="3.90.70.10">
    <property type="entry name" value="Cysteine proteinases"/>
    <property type="match status" value="2"/>
</dbReference>
<dbReference type="PROSITE" id="PS50235">
    <property type="entry name" value="USP_3"/>
    <property type="match status" value="1"/>
</dbReference>
<dbReference type="InterPro" id="IPR018200">
    <property type="entry name" value="USP_CS"/>
</dbReference>
<gene>
    <name evidence="4" type="primary">Usp46-001</name>
</gene>
<dbReference type="InterPro" id="IPR038765">
    <property type="entry name" value="Papain-like_cys_pep_sf"/>
</dbReference>